<dbReference type="PROSITE" id="PS51724">
    <property type="entry name" value="SPOR"/>
    <property type="match status" value="1"/>
</dbReference>
<accession>A0A4R1F7Z6</accession>
<dbReference type="SUPFAM" id="SSF110997">
    <property type="entry name" value="Sporulation related repeat"/>
    <property type="match status" value="1"/>
</dbReference>
<keyword evidence="5" id="KW-1185">Reference proteome</keyword>
<feature type="region of interest" description="Disordered" evidence="1">
    <location>
        <begin position="62"/>
        <end position="91"/>
    </location>
</feature>
<feature type="compositionally biased region" description="Polar residues" evidence="1">
    <location>
        <begin position="62"/>
        <end position="79"/>
    </location>
</feature>
<dbReference type="GO" id="GO:0042834">
    <property type="term" value="F:peptidoglycan binding"/>
    <property type="evidence" value="ECO:0007669"/>
    <property type="project" value="InterPro"/>
</dbReference>
<dbReference type="InterPro" id="IPR036680">
    <property type="entry name" value="SPOR-like_sf"/>
</dbReference>
<evidence type="ECO:0000259" key="3">
    <source>
        <dbReference type="PROSITE" id="PS51724"/>
    </source>
</evidence>
<dbReference type="PANTHER" id="PTHR38687">
    <property type="entry name" value="CELL DIVISION PROTEIN DEDD-RELATED"/>
    <property type="match status" value="1"/>
</dbReference>
<dbReference type="AlphaFoldDB" id="A0A4R1F7Z6"/>
<proteinExistence type="predicted"/>
<organism evidence="4 5">
    <name type="scientific">Cocleimonas flava</name>
    <dbReference type="NCBI Taxonomy" id="634765"/>
    <lineage>
        <taxon>Bacteria</taxon>
        <taxon>Pseudomonadati</taxon>
        <taxon>Pseudomonadota</taxon>
        <taxon>Gammaproteobacteria</taxon>
        <taxon>Thiotrichales</taxon>
        <taxon>Thiotrichaceae</taxon>
        <taxon>Cocleimonas</taxon>
    </lineage>
</organism>
<gene>
    <name evidence="4" type="ORF">EV695_0692</name>
</gene>
<dbReference type="GO" id="GO:0030428">
    <property type="term" value="C:cell septum"/>
    <property type="evidence" value="ECO:0007669"/>
    <property type="project" value="TreeGrafter"/>
</dbReference>
<evidence type="ECO:0000256" key="1">
    <source>
        <dbReference type="SAM" id="MobiDB-lite"/>
    </source>
</evidence>
<protein>
    <submittedName>
        <fullName evidence="4">Sporulation related protein</fullName>
    </submittedName>
</protein>
<evidence type="ECO:0000313" key="4">
    <source>
        <dbReference type="EMBL" id="TCJ88832.1"/>
    </source>
</evidence>
<dbReference type="GO" id="GO:0032506">
    <property type="term" value="P:cytokinetic process"/>
    <property type="evidence" value="ECO:0007669"/>
    <property type="project" value="TreeGrafter"/>
</dbReference>
<dbReference type="PANTHER" id="PTHR38687:SF1">
    <property type="entry name" value="CELL DIVISION PROTEIN DEDD"/>
    <property type="match status" value="1"/>
</dbReference>
<reference evidence="4 5" key="1">
    <citation type="submission" date="2019-03" db="EMBL/GenBank/DDBJ databases">
        <title>Genomic Encyclopedia of Type Strains, Phase IV (KMG-IV): sequencing the most valuable type-strain genomes for metagenomic binning, comparative biology and taxonomic classification.</title>
        <authorList>
            <person name="Goeker M."/>
        </authorList>
    </citation>
    <scope>NUCLEOTIDE SEQUENCE [LARGE SCALE GENOMIC DNA]</scope>
    <source>
        <strain evidence="4 5">DSM 24830</strain>
    </source>
</reference>
<keyword evidence="2" id="KW-1133">Transmembrane helix</keyword>
<dbReference type="Pfam" id="PF05036">
    <property type="entry name" value="SPOR"/>
    <property type="match status" value="1"/>
</dbReference>
<name>A0A4R1F7Z6_9GAMM</name>
<dbReference type="GO" id="GO:0032153">
    <property type="term" value="C:cell division site"/>
    <property type="evidence" value="ECO:0007669"/>
    <property type="project" value="TreeGrafter"/>
</dbReference>
<dbReference type="EMBL" id="SMFQ01000002">
    <property type="protein sequence ID" value="TCJ88832.1"/>
    <property type="molecule type" value="Genomic_DNA"/>
</dbReference>
<keyword evidence="2" id="KW-0472">Membrane</keyword>
<evidence type="ECO:0000313" key="5">
    <source>
        <dbReference type="Proteomes" id="UP000294887"/>
    </source>
</evidence>
<sequence length="234" mass="26092">MYKDFKQSESLDTGFVGGSGIIWMFSGIVLGLLVGMGMYYFSNDKSSRIRIVDSLQKKIESTQSAQKSAPSLNNYSQRTLPPAKRIEPAKQSNESKFSYYAVLPTLDVPVNSSRPIDTRQQVVPTAANNVENVNSQQQAEPIAAADTSNEETQVEQNNIGDYLLQVASFKKESMADKTRGRLNNQGIDAYVQKKKVKGRFWYRVVAGPVDQISVDNWKHTAEKLGHKPLVISVR</sequence>
<dbReference type="InterPro" id="IPR052521">
    <property type="entry name" value="Cell_div_SPOR-domain"/>
</dbReference>
<dbReference type="InterPro" id="IPR007730">
    <property type="entry name" value="SPOR-like_dom"/>
</dbReference>
<dbReference type="RefSeq" id="WP_131904506.1">
    <property type="nucleotide sequence ID" value="NZ_BAAAFU010000008.1"/>
</dbReference>
<comment type="caution">
    <text evidence="4">The sequence shown here is derived from an EMBL/GenBank/DDBJ whole genome shotgun (WGS) entry which is preliminary data.</text>
</comment>
<dbReference type="Gene3D" id="3.30.70.1070">
    <property type="entry name" value="Sporulation related repeat"/>
    <property type="match status" value="1"/>
</dbReference>
<dbReference type="Proteomes" id="UP000294887">
    <property type="component" value="Unassembled WGS sequence"/>
</dbReference>
<feature type="domain" description="SPOR" evidence="3">
    <location>
        <begin position="156"/>
        <end position="234"/>
    </location>
</feature>
<dbReference type="OrthoDB" id="8558195at2"/>
<evidence type="ECO:0000256" key="2">
    <source>
        <dbReference type="SAM" id="Phobius"/>
    </source>
</evidence>
<keyword evidence="2" id="KW-0812">Transmembrane</keyword>
<feature type="transmembrane region" description="Helical" evidence="2">
    <location>
        <begin position="20"/>
        <end position="41"/>
    </location>
</feature>